<feature type="transmembrane region" description="Helical" evidence="8">
    <location>
        <begin position="424"/>
        <end position="441"/>
    </location>
</feature>
<dbReference type="Proteomes" id="UP000770015">
    <property type="component" value="Unassembled WGS sequence"/>
</dbReference>
<dbReference type="PANTHER" id="PTHR43791:SF39">
    <property type="entry name" value="TRANSPORTER LIZ1_SEO1, PUTATIVE (AFU_ORTHOLOGUE AFUA_3G00980)-RELATED"/>
    <property type="match status" value="1"/>
</dbReference>
<dbReference type="PROSITE" id="PS50850">
    <property type="entry name" value="MFS"/>
    <property type="match status" value="1"/>
</dbReference>
<dbReference type="GO" id="GO:0016020">
    <property type="term" value="C:membrane"/>
    <property type="evidence" value="ECO:0007669"/>
    <property type="project" value="UniProtKB-SubCell"/>
</dbReference>
<evidence type="ECO:0000256" key="4">
    <source>
        <dbReference type="ARBA" id="ARBA00022989"/>
    </source>
</evidence>
<evidence type="ECO:0000259" key="9">
    <source>
        <dbReference type="PROSITE" id="PS50850"/>
    </source>
</evidence>
<evidence type="ECO:0000256" key="8">
    <source>
        <dbReference type="SAM" id="Phobius"/>
    </source>
</evidence>
<proteinExistence type="inferred from homology"/>
<dbReference type="OrthoDB" id="3639251at2759"/>
<evidence type="ECO:0000313" key="10">
    <source>
        <dbReference type="EMBL" id="KAH6685327.1"/>
    </source>
</evidence>
<feature type="transmembrane region" description="Helical" evidence="8">
    <location>
        <begin position="164"/>
        <end position="186"/>
    </location>
</feature>
<dbReference type="Gene3D" id="1.20.1250.20">
    <property type="entry name" value="MFS general substrate transporter like domains"/>
    <property type="match status" value="2"/>
</dbReference>
<keyword evidence="2" id="KW-0813">Transport</keyword>
<feature type="transmembrane region" description="Helical" evidence="8">
    <location>
        <begin position="110"/>
        <end position="127"/>
    </location>
</feature>
<dbReference type="InterPro" id="IPR036259">
    <property type="entry name" value="MFS_trans_sf"/>
</dbReference>
<keyword evidence="4 8" id="KW-1133">Transmembrane helix</keyword>
<dbReference type="InterPro" id="IPR011701">
    <property type="entry name" value="MFS"/>
</dbReference>
<dbReference type="GO" id="GO:0022857">
    <property type="term" value="F:transmembrane transporter activity"/>
    <property type="evidence" value="ECO:0007669"/>
    <property type="project" value="InterPro"/>
</dbReference>
<organism evidence="10 11">
    <name type="scientific">Plectosphaerella plurivora</name>
    <dbReference type="NCBI Taxonomy" id="936078"/>
    <lineage>
        <taxon>Eukaryota</taxon>
        <taxon>Fungi</taxon>
        <taxon>Dikarya</taxon>
        <taxon>Ascomycota</taxon>
        <taxon>Pezizomycotina</taxon>
        <taxon>Sordariomycetes</taxon>
        <taxon>Hypocreomycetidae</taxon>
        <taxon>Glomerellales</taxon>
        <taxon>Plectosphaerellaceae</taxon>
        <taxon>Plectosphaerella</taxon>
    </lineage>
</organism>
<keyword evidence="5 8" id="KW-0472">Membrane</keyword>
<feature type="transmembrane region" description="Helical" evidence="8">
    <location>
        <begin position="59"/>
        <end position="77"/>
    </location>
</feature>
<reference evidence="10" key="1">
    <citation type="journal article" date="2021" name="Nat. Commun.">
        <title>Genetic determinants of endophytism in the Arabidopsis root mycobiome.</title>
        <authorList>
            <person name="Mesny F."/>
            <person name="Miyauchi S."/>
            <person name="Thiergart T."/>
            <person name="Pickel B."/>
            <person name="Atanasova L."/>
            <person name="Karlsson M."/>
            <person name="Huettel B."/>
            <person name="Barry K.W."/>
            <person name="Haridas S."/>
            <person name="Chen C."/>
            <person name="Bauer D."/>
            <person name="Andreopoulos W."/>
            <person name="Pangilinan J."/>
            <person name="LaButti K."/>
            <person name="Riley R."/>
            <person name="Lipzen A."/>
            <person name="Clum A."/>
            <person name="Drula E."/>
            <person name="Henrissat B."/>
            <person name="Kohler A."/>
            <person name="Grigoriev I.V."/>
            <person name="Martin F.M."/>
            <person name="Hacquard S."/>
        </authorList>
    </citation>
    <scope>NUCLEOTIDE SEQUENCE</scope>
    <source>
        <strain evidence="10">MPI-SDFR-AT-0117</strain>
    </source>
</reference>
<feature type="transmembrane region" description="Helical" evidence="8">
    <location>
        <begin position="392"/>
        <end position="412"/>
    </location>
</feature>
<feature type="region of interest" description="Disordered" evidence="7">
    <location>
        <begin position="1"/>
        <end position="37"/>
    </location>
</feature>
<protein>
    <submittedName>
        <fullName evidence="10">Major facilitator superfamily transporter</fullName>
    </submittedName>
</protein>
<dbReference type="InterPro" id="IPR020846">
    <property type="entry name" value="MFS_dom"/>
</dbReference>
<keyword evidence="3 8" id="KW-0812">Transmembrane</keyword>
<evidence type="ECO:0000256" key="2">
    <source>
        <dbReference type="ARBA" id="ARBA00022448"/>
    </source>
</evidence>
<feature type="transmembrane region" description="Helical" evidence="8">
    <location>
        <begin position="367"/>
        <end position="386"/>
    </location>
</feature>
<comment type="similarity">
    <text evidence="6">Belongs to the major facilitator superfamily. Allantoate permease family.</text>
</comment>
<dbReference type="SUPFAM" id="SSF103473">
    <property type="entry name" value="MFS general substrate transporter"/>
    <property type="match status" value="1"/>
</dbReference>
<feature type="transmembrane region" description="Helical" evidence="8">
    <location>
        <begin position="195"/>
        <end position="215"/>
    </location>
</feature>
<dbReference type="AlphaFoldDB" id="A0A9P8VAL6"/>
<evidence type="ECO:0000313" key="11">
    <source>
        <dbReference type="Proteomes" id="UP000770015"/>
    </source>
</evidence>
<evidence type="ECO:0000256" key="3">
    <source>
        <dbReference type="ARBA" id="ARBA00022692"/>
    </source>
</evidence>
<feature type="domain" description="Major facilitator superfamily (MFS) profile" evidence="9">
    <location>
        <begin position="67"/>
        <end position="499"/>
    </location>
</feature>
<dbReference type="PANTHER" id="PTHR43791">
    <property type="entry name" value="PERMEASE-RELATED"/>
    <property type="match status" value="1"/>
</dbReference>
<comment type="caution">
    <text evidence="10">The sequence shown here is derived from an EMBL/GenBank/DDBJ whole genome shotgun (WGS) entry which is preliminary data.</text>
</comment>
<dbReference type="Pfam" id="PF07690">
    <property type="entry name" value="MFS_1"/>
    <property type="match status" value="1"/>
</dbReference>
<dbReference type="EMBL" id="JAGSXJ010000015">
    <property type="protein sequence ID" value="KAH6685327.1"/>
    <property type="molecule type" value="Genomic_DNA"/>
</dbReference>
<feature type="transmembrane region" description="Helical" evidence="8">
    <location>
        <begin position="227"/>
        <end position="250"/>
    </location>
</feature>
<feature type="transmembrane region" description="Helical" evidence="8">
    <location>
        <begin position="134"/>
        <end position="152"/>
    </location>
</feature>
<sequence length="499" mass="56829">MAIVTSRDSPESSAPADKTLETSVTMQTPRTRSTSPPHRRKLDFLHWHDAATTREEKHFLFKLDFFLLTYACLSFFVKMLDQTNITNAYSSGMAEDLGFGPGNELSWMNTYFQIGTLIGSPFGNLVMSKVRPRYWLPFCMATWSLFVLFLYKCNTAPQFYVLRFFIGFWESSAWPGIHYLLGAWYLKSEIGRRSALFVISSILGQMFSGYLQAALFSGMDGKGGLAAWRWLFIFDFIIGIPVIVYGFFVIPDTPHKTKAFWLKDWERQHACRRIESEGRKPTGKLDWSLFRRIFTSWQVYAFSLGFMLWCLTCAGFSIQAFTIYLRKQGYAIVDVNNIPTAQPAFNVLVMFATGWASDKLRDRRPAFLTIGVLLTVSYAVMTVWYVPHAVRIFFFILIGVYGSFTPLMAGWINEACGGDDEKRGFILGFTMSVGPAVQIPFQQLQWPSSLAPAYRETHGWASALVFVVALTLWTGFGIRFVQKWAEKREATTKEATEGA</sequence>
<dbReference type="FunFam" id="1.20.1250.20:FF:000065">
    <property type="entry name" value="Putative MFS pantothenate transporter"/>
    <property type="match status" value="1"/>
</dbReference>
<feature type="transmembrane region" description="Helical" evidence="8">
    <location>
        <begin position="337"/>
        <end position="355"/>
    </location>
</feature>
<keyword evidence="11" id="KW-1185">Reference proteome</keyword>
<name>A0A9P8VAL6_9PEZI</name>
<accession>A0A9P8VAL6</accession>
<comment type="subcellular location">
    <subcellularLocation>
        <location evidence="1">Membrane</location>
        <topology evidence="1">Multi-pass membrane protein</topology>
    </subcellularLocation>
</comment>
<evidence type="ECO:0000256" key="1">
    <source>
        <dbReference type="ARBA" id="ARBA00004141"/>
    </source>
</evidence>
<gene>
    <name evidence="10" type="ORF">F5X68DRAFT_262583</name>
</gene>
<feature type="transmembrane region" description="Helical" evidence="8">
    <location>
        <begin position="461"/>
        <end position="481"/>
    </location>
</feature>
<evidence type="ECO:0000256" key="5">
    <source>
        <dbReference type="ARBA" id="ARBA00023136"/>
    </source>
</evidence>
<feature type="transmembrane region" description="Helical" evidence="8">
    <location>
        <begin position="299"/>
        <end position="325"/>
    </location>
</feature>
<evidence type="ECO:0000256" key="6">
    <source>
        <dbReference type="ARBA" id="ARBA00037968"/>
    </source>
</evidence>
<evidence type="ECO:0000256" key="7">
    <source>
        <dbReference type="SAM" id="MobiDB-lite"/>
    </source>
</evidence>